<protein>
    <recommendedName>
        <fullName evidence="3">DUF4371 domain-containing protein</fullName>
    </recommendedName>
</protein>
<evidence type="ECO:0008006" key="3">
    <source>
        <dbReference type="Google" id="ProtNLM"/>
    </source>
</evidence>
<sequence length="61" mass="6780">MHHSKYASMIKDVLGLHFKADLAQDIGDSYYSLIIDESSDISVIKCLAISIIYQSVTKSES</sequence>
<dbReference type="OrthoDB" id="6495556at2759"/>
<keyword evidence="2" id="KW-1185">Reference proteome</keyword>
<reference evidence="1 2" key="1">
    <citation type="journal article" date="2020" name="Cell">
        <title>Large-Scale Comparative Analyses of Tick Genomes Elucidate Their Genetic Diversity and Vector Capacities.</title>
        <authorList>
            <consortium name="Tick Genome and Microbiome Consortium (TIGMIC)"/>
            <person name="Jia N."/>
            <person name="Wang J."/>
            <person name="Shi W."/>
            <person name="Du L."/>
            <person name="Sun Y."/>
            <person name="Zhan W."/>
            <person name="Jiang J.F."/>
            <person name="Wang Q."/>
            <person name="Zhang B."/>
            <person name="Ji P."/>
            <person name="Bell-Sakyi L."/>
            <person name="Cui X.M."/>
            <person name="Yuan T.T."/>
            <person name="Jiang B.G."/>
            <person name="Yang W.F."/>
            <person name="Lam T.T."/>
            <person name="Chang Q.C."/>
            <person name="Ding S.J."/>
            <person name="Wang X.J."/>
            <person name="Zhu J.G."/>
            <person name="Ruan X.D."/>
            <person name="Zhao L."/>
            <person name="Wei J.T."/>
            <person name="Ye R.Z."/>
            <person name="Que T.C."/>
            <person name="Du C.H."/>
            <person name="Zhou Y.H."/>
            <person name="Cheng J.X."/>
            <person name="Dai P.F."/>
            <person name="Guo W.B."/>
            <person name="Han X.H."/>
            <person name="Huang E.J."/>
            <person name="Li L.F."/>
            <person name="Wei W."/>
            <person name="Gao Y.C."/>
            <person name="Liu J.Z."/>
            <person name="Shao H.Z."/>
            <person name="Wang X."/>
            <person name="Wang C.C."/>
            <person name="Yang T.C."/>
            <person name="Huo Q.B."/>
            <person name="Li W."/>
            <person name="Chen H.Y."/>
            <person name="Chen S.E."/>
            <person name="Zhou L.G."/>
            <person name="Ni X.B."/>
            <person name="Tian J.H."/>
            <person name="Sheng Y."/>
            <person name="Liu T."/>
            <person name="Pan Y.S."/>
            <person name="Xia L.Y."/>
            <person name="Li J."/>
            <person name="Zhao F."/>
            <person name="Cao W.C."/>
        </authorList>
    </citation>
    <scope>NUCLEOTIDE SEQUENCE [LARGE SCALE GENOMIC DNA]</scope>
    <source>
        <strain evidence="1">HaeL-2018</strain>
    </source>
</reference>
<gene>
    <name evidence="1" type="ORF">HPB48_019892</name>
</gene>
<organism evidence="1 2">
    <name type="scientific">Haemaphysalis longicornis</name>
    <name type="common">Bush tick</name>
    <dbReference type="NCBI Taxonomy" id="44386"/>
    <lineage>
        <taxon>Eukaryota</taxon>
        <taxon>Metazoa</taxon>
        <taxon>Ecdysozoa</taxon>
        <taxon>Arthropoda</taxon>
        <taxon>Chelicerata</taxon>
        <taxon>Arachnida</taxon>
        <taxon>Acari</taxon>
        <taxon>Parasitiformes</taxon>
        <taxon>Ixodida</taxon>
        <taxon>Ixodoidea</taxon>
        <taxon>Ixodidae</taxon>
        <taxon>Haemaphysalinae</taxon>
        <taxon>Haemaphysalis</taxon>
    </lineage>
</organism>
<comment type="caution">
    <text evidence="1">The sequence shown here is derived from an EMBL/GenBank/DDBJ whole genome shotgun (WGS) entry which is preliminary data.</text>
</comment>
<evidence type="ECO:0000313" key="1">
    <source>
        <dbReference type="EMBL" id="KAH9359718.1"/>
    </source>
</evidence>
<dbReference type="AlphaFoldDB" id="A0A9J6F6M2"/>
<evidence type="ECO:0000313" key="2">
    <source>
        <dbReference type="Proteomes" id="UP000821853"/>
    </source>
</evidence>
<dbReference type="VEuPathDB" id="VectorBase:HLOH_059809"/>
<proteinExistence type="predicted"/>
<accession>A0A9J6F6M2</accession>
<dbReference type="EMBL" id="JABSTR010000001">
    <property type="protein sequence ID" value="KAH9359718.1"/>
    <property type="molecule type" value="Genomic_DNA"/>
</dbReference>
<dbReference type="Proteomes" id="UP000821853">
    <property type="component" value="Chromosome 1"/>
</dbReference>
<name>A0A9J6F6M2_HAELO</name>